<evidence type="ECO:0000313" key="3">
    <source>
        <dbReference type="EMBL" id="GHH97001.1"/>
    </source>
</evidence>
<keyword evidence="1" id="KW-0963">Cytoplasm</keyword>
<protein>
    <recommendedName>
        <fullName evidence="1">Phosphate-specific transport system accessory protein PhoU</fullName>
    </recommendedName>
</protein>
<evidence type="ECO:0000259" key="2">
    <source>
        <dbReference type="Pfam" id="PF01895"/>
    </source>
</evidence>
<sequence>MFMNTRSNFDESLKELKSMQLKMAGEAETAIKNAMLALLNQDIELAHSVINGDNVIDDLEYEIHEKALMLIARQSPVAKDLRRLHVALRVSSEVERLGDIAVNIAKSAVHIGNEKHVKELIDIPHMMEIALEMLTDAITAFYSEDSAMAQKCAEKDDQVDKMFGELVQELLTYIPQNPDFTNQIIQLAFVCRFIERMADHSTNIAENVVYLETGKRYNLNA</sequence>
<dbReference type="Pfam" id="PF01895">
    <property type="entry name" value="PhoU"/>
    <property type="match status" value="2"/>
</dbReference>
<keyword evidence="1" id="KW-0592">Phosphate transport</keyword>
<dbReference type="InterPro" id="IPR038078">
    <property type="entry name" value="PhoU-like_sf"/>
</dbReference>
<dbReference type="SUPFAM" id="SSF109755">
    <property type="entry name" value="PhoU-like"/>
    <property type="match status" value="1"/>
</dbReference>
<comment type="subcellular location">
    <subcellularLocation>
        <location evidence="1">Cytoplasm</location>
    </subcellularLocation>
</comment>
<comment type="caution">
    <text evidence="3">The sequence shown here is derived from an EMBL/GenBank/DDBJ whole genome shotgun (WGS) entry which is preliminary data.</text>
</comment>
<dbReference type="Proteomes" id="UP000637074">
    <property type="component" value="Unassembled WGS sequence"/>
</dbReference>
<keyword evidence="4" id="KW-1185">Reference proteome</keyword>
<dbReference type="PIRSF" id="PIRSF003107">
    <property type="entry name" value="PhoU"/>
    <property type="match status" value="1"/>
</dbReference>
<comment type="function">
    <text evidence="1">Plays a role in the regulation of phosphate uptake.</text>
</comment>
<feature type="domain" description="PhoU" evidence="2">
    <location>
        <begin position="22"/>
        <end position="107"/>
    </location>
</feature>
<feature type="domain" description="PhoU" evidence="2">
    <location>
        <begin position="123"/>
        <end position="208"/>
    </location>
</feature>
<organism evidence="3 4">
    <name type="scientific">Neobacillus kokaensis</name>
    <dbReference type="NCBI Taxonomy" id="2759023"/>
    <lineage>
        <taxon>Bacteria</taxon>
        <taxon>Bacillati</taxon>
        <taxon>Bacillota</taxon>
        <taxon>Bacilli</taxon>
        <taxon>Bacillales</taxon>
        <taxon>Bacillaceae</taxon>
        <taxon>Neobacillus</taxon>
    </lineage>
</organism>
<comment type="similarity">
    <text evidence="1">Belongs to the PhoU family.</text>
</comment>
<dbReference type="InterPro" id="IPR026022">
    <property type="entry name" value="PhoU_dom"/>
</dbReference>
<dbReference type="PANTHER" id="PTHR42930:SF3">
    <property type="entry name" value="PHOSPHATE-SPECIFIC TRANSPORT SYSTEM ACCESSORY PROTEIN PHOU"/>
    <property type="match status" value="1"/>
</dbReference>
<dbReference type="InterPro" id="IPR028366">
    <property type="entry name" value="PhoU"/>
</dbReference>
<comment type="subunit">
    <text evidence="1">Homodimer.</text>
</comment>
<proteinExistence type="inferred from homology"/>
<dbReference type="Gene3D" id="1.20.58.220">
    <property type="entry name" value="Phosphate transport system protein phou homolog 2, domain 2"/>
    <property type="match status" value="1"/>
</dbReference>
<dbReference type="PANTHER" id="PTHR42930">
    <property type="entry name" value="PHOSPHATE-SPECIFIC TRANSPORT SYSTEM ACCESSORY PROTEIN PHOU"/>
    <property type="match status" value="1"/>
</dbReference>
<dbReference type="NCBIfam" id="TIGR02135">
    <property type="entry name" value="phoU_full"/>
    <property type="match status" value="1"/>
</dbReference>
<keyword evidence="1" id="KW-0813">Transport</keyword>
<name>A0ABQ3N748_9BACI</name>
<accession>A0ABQ3N748</accession>
<evidence type="ECO:0000313" key="4">
    <source>
        <dbReference type="Proteomes" id="UP000637074"/>
    </source>
</evidence>
<dbReference type="EMBL" id="BNDS01000002">
    <property type="protein sequence ID" value="GHH97001.1"/>
    <property type="molecule type" value="Genomic_DNA"/>
</dbReference>
<gene>
    <name evidence="3" type="ORF">AM1BK_05440</name>
</gene>
<evidence type="ECO:0000256" key="1">
    <source>
        <dbReference type="PIRNR" id="PIRNR003107"/>
    </source>
</evidence>
<reference evidence="3 4" key="1">
    <citation type="journal article" date="2022" name="Int. J. Syst. Evol. Microbiol.">
        <title>Neobacillus kokaensis sp. nov., isolated from soil.</title>
        <authorList>
            <person name="Yuki K."/>
            <person name="Matsubara H."/>
            <person name="Yamaguchi S."/>
        </authorList>
    </citation>
    <scope>NUCLEOTIDE SEQUENCE [LARGE SCALE GENOMIC DNA]</scope>
    <source>
        <strain evidence="3 4">LOB 377</strain>
    </source>
</reference>